<name>G0PB09_CAEBE</name>
<dbReference type="AlphaFoldDB" id="G0PB09"/>
<dbReference type="GO" id="GO:0000271">
    <property type="term" value="P:polysaccharide biosynthetic process"/>
    <property type="evidence" value="ECO:0007669"/>
    <property type="project" value="TreeGrafter"/>
</dbReference>
<dbReference type="EMBL" id="GL380196">
    <property type="protein sequence ID" value="EGT50180.1"/>
    <property type="molecule type" value="Genomic_DNA"/>
</dbReference>
<evidence type="ECO:0000259" key="2">
    <source>
        <dbReference type="Pfam" id="PF01757"/>
    </source>
</evidence>
<dbReference type="InterPro" id="IPR002656">
    <property type="entry name" value="Acyl_transf_3_dom"/>
</dbReference>
<evidence type="ECO:0000313" key="4">
    <source>
        <dbReference type="Proteomes" id="UP000008068"/>
    </source>
</evidence>
<dbReference type="GO" id="GO:0016020">
    <property type="term" value="C:membrane"/>
    <property type="evidence" value="ECO:0007669"/>
    <property type="project" value="TreeGrafter"/>
</dbReference>
<organism evidence="4">
    <name type="scientific">Caenorhabditis brenneri</name>
    <name type="common">Nematode worm</name>
    <dbReference type="NCBI Taxonomy" id="135651"/>
    <lineage>
        <taxon>Eukaryota</taxon>
        <taxon>Metazoa</taxon>
        <taxon>Ecdysozoa</taxon>
        <taxon>Nematoda</taxon>
        <taxon>Chromadorea</taxon>
        <taxon>Rhabditida</taxon>
        <taxon>Rhabditina</taxon>
        <taxon>Rhabditomorpha</taxon>
        <taxon>Rhabditoidea</taxon>
        <taxon>Rhabditidae</taxon>
        <taxon>Peloderinae</taxon>
        <taxon>Caenorhabditis</taxon>
    </lineage>
</organism>
<dbReference type="Proteomes" id="UP000008068">
    <property type="component" value="Unassembled WGS sequence"/>
</dbReference>
<dbReference type="OrthoDB" id="10061508at2759"/>
<protein>
    <submittedName>
        <fullName evidence="3">CBN-OAC-48 protein</fullName>
    </submittedName>
</protein>
<feature type="transmembrane region" description="Helical" evidence="1">
    <location>
        <begin position="82"/>
        <end position="102"/>
    </location>
</feature>
<proteinExistence type="predicted"/>
<dbReference type="Pfam" id="PF01757">
    <property type="entry name" value="Acyl_transf_3"/>
    <property type="match status" value="1"/>
</dbReference>
<keyword evidence="1" id="KW-0812">Transmembrane</keyword>
<gene>
    <name evidence="3" type="primary">Cbn-oac-48</name>
    <name evidence="3" type="ORF">CAEBREN_06203</name>
</gene>
<keyword evidence="4" id="KW-1185">Reference proteome</keyword>
<dbReference type="InParanoid" id="G0PB09"/>
<feature type="domain" description="Acyltransferase 3" evidence="2">
    <location>
        <begin position="16"/>
        <end position="103"/>
    </location>
</feature>
<dbReference type="InterPro" id="IPR050879">
    <property type="entry name" value="Acyltransferase_3"/>
</dbReference>
<feature type="transmembrane region" description="Helical" evidence="1">
    <location>
        <begin position="41"/>
        <end position="61"/>
    </location>
</feature>
<sequence length="140" mass="16285">MLPRGVVANPSSKRKDLQGIRELAILGVLGFHFYPKLFPNGYLGVDQFFVLSGFFMCMLLTRSQKFPIFAIFVEFYTRRFKRILPLYFFFILLTMCVIYSGFPDAAILLNQESAGKALMFVSNRPETVEENYFKKVRRNI</sequence>
<reference evidence="4" key="1">
    <citation type="submission" date="2011-07" db="EMBL/GenBank/DDBJ databases">
        <authorList>
            <consortium name="Caenorhabditis brenneri Sequencing and Analysis Consortium"/>
            <person name="Wilson R.K."/>
        </authorList>
    </citation>
    <scope>NUCLEOTIDE SEQUENCE [LARGE SCALE GENOMIC DNA]</scope>
    <source>
        <strain evidence="4">PB2801</strain>
    </source>
</reference>
<dbReference type="GO" id="GO:0016747">
    <property type="term" value="F:acyltransferase activity, transferring groups other than amino-acyl groups"/>
    <property type="evidence" value="ECO:0007669"/>
    <property type="project" value="InterPro"/>
</dbReference>
<accession>G0PB09</accession>
<evidence type="ECO:0000256" key="1">
    <source>
        <dbReference type="SAM" id="Phobius"/>
    </source>
</evidence>
<dbReference type="OMA" id="WESAFYA"/>
<keyword evidence="1" id="KW-1133">Transmembrane helix</keyword>
<dbReference type="PANTHER" id="PTHR23028">
    <property type="entry name" value="ACETYLTRANSFERASE"/>
    <property type="match status" value="1"/>
</dbReference>
<dbReference type="eggNOG" id="ENOG502TJWE">
    <property type="taxonomic scope" value="Eukaryota"/>
</dbReference>
<keyword evidence="1" id="KW-0472">Membrane</keyword>
<evidence type="ECO:0000313" key="3">
    <source>
        <dbReference type="EMBL" id="EGT50180.1"/>
    </source>
</evidence>
<dbReference type="HOGENOM" id="CLU_005679_8_2_1"/>
<dbReference type="PANTHER" id="PTHR23028:SF118">
    <property type="entry name" value="ACYL_TRANSF_3 DOMAIN-CONTAINING PROTEIN"/>
    <property type="match status" value="1"/>
</dbReference>